<keyword evidence="11" id="KW-1185">Reference proteome</keyword>
<keyword evidence="6 9" id="KW-1133">Transmembrane helix</keyword>
<name>A0A6N8I4Q3_9FIRM</name>
<keyword evidence="4 8" id="KW-1003">Cell membrane</keyword>
<dbReference type="InterPro" id="IPR024529">
    <property type="entry name" value="ECF_trnsprt_substrate-spec"/>
</dbReference>
<dbReference type="Proteomes" id="UP000469440">
    <property type="component" value="Unassembled WGS sequence"/>
</dbReference>
<gene>
    <name evidence="10" type="primary">ribU</name>
    <name evidence="10" type="ORF">CAFE_37650</name>
</gene>
<feature type="transmembrane region" description="Helical" evidence="9">
    <location>
        <begin position="176"/>
        <end position="200"/>
    </location>
</feature>
<comment type="caution">
    <text evidence="10">The sequence shown here is derived from an EMBL/GenBank/DDBJ whole genome shotgun (WGS) entry which is preliminary data.</text>
</comment>
<evidence type="ECO:0000256" key="4">
    <source>
        <dbReference type="ARBA" id="ARBA00022475"/>
    </source>
</evidence>
<dbReference type="EMBL" id="VWXL01000108">
    <property type="protein sequence ID" value="MVB13012.1"/>
    <property type="molecule type" value="Genomic_DNA"/>
</dbReference>
<evidence type="ECO:0000256" key="6">
    <source>
        <dbReference type="ARBA" id="ARBA00022989"/>
    </source>
</evidence>
<dbReference type="Pfam" id="PF12822">
    <property type="entry name" value="ECF_trnsprt"/>
    <property type="match status" value="1"/>
</dbReference>
<protein>
    <recommendedName>
        <fullName evidence="8">Riboflavin transporter</fullName>
    </recommendedName>
</protein>
<feature type="transmembrane region" description="Helical" evidence="9">
    <location>
        <begin position="21"/>
        <end position="44"/>
    </location>
</feature>
<keyword evidence="7 8" id="KW-0472">Membrane</keyword>
<evidence type="ECO:0000313" key="11">
    <source>
        <dbReference type="Proteomes" id="UP000469440"/>
    </source>
</evidence>
<evidence type="ECO:0000256" key="3">
    <source>
        <dbReference type="ARBA" id="ARBA00022448"/>
    </source>
</evidence>
<keyword evidence="5 9" id="KW-0812">Transmembrane</keyword>
<reference evidence="10 11" key="1">
    <citation type="submission" date="2019-09" db="EMBL/GenBank/DDBJ databases">
        <title>Genome sequence of Clostridium sp. EA1.</title>
        <authorList>
            <person name="Poehlein A."/>
            <person name="Bengelsdorf F.R."/>
            <person name="Daniel R."/>
        </authorList>
    </citation>
    <scope>NUCLEOTIDE SEQUENCE [LARGE SCALE GENOMIC DNA]</scope>
    <source>
        <strain evidence="10 11">EA1</strain>
    </source>
</reference>
<dbReference type="InterPro" id="IPR025720">
    <property type="entry name" value="RibU"/>
</dbReference>
<evidence type="ECO:0000256" key="7">
    <source>
        <dbReference type="ARBA" id="ARBA00023136"/>
    </source>
</evidence>
<dbReference type="PANTHER" id="PTHR38438:SF1">
    <property type="entry name" value="RIBOFLAVIN TRANSPORTER RIBU"/>
    <property type="match status" value="1"/>
</dbReference>
<dbReference type="GO" id="GO:0005886">
    <property type="term" value="C:plasma membrane"/>
    <property type="evidence" value="ECO:0007669"/>
    <property type="project" value="UniProtKB-SubCell"/>
</dbReference>
<organism evidence="10 11">
    <name type="scientific">Caproicibacter fermentans</name>
    <dbReference type="NCBI Taxonomy" id="2576756"/>
    <lineage>
        <taxon>Bacteria</taxon>
        <taxon>Bacillati</taxon>
        <taxon>Bacillota</taxon>
        <taxon>Clostridia</taxon>
        <taxon>Eubacteriales</taxon>
        <taxon>Acutalibacteraceae</taxon>
        <taxon>Caproicibacter</taxon>
    </lineage>
</organism>
<dbReference type="PIRSF" id="PIRSF037778">
    <property type="entry name" value="UCP037778_transp_RibU"/>
    <property type="match status" value="1"/>
</dbReference>
<evidence type="ECO:0000256" key="1">
    <source>
        <dbReference type="ARBA" id="ARBA00004651"/>
    </source>
</evidence>
<comment type="similarity">
    <text evidence="2 8">Belongs to the prokaryotic riboflavin transporter (P-RFT) (TC 2.A.87) family.</text>
</comment>
<dbReference type="PANTHER" id="PTHR38438">
    <property type="entry name" value="RIBOFLAVIN TRANSPORTER RIBU"/>
    <property type="match status" value="1"/>
</dbReference>
<dbReference type="RefSeq" id="WP_233452880.1">
    <property type="nucleotide sequence ID" value="NZ_VWXL01000108.1"/>
</dbReference>
<proteinExistence type="inferred from homology"/>
<feature type="transmembrane region" description="Helical" evidence="9">
    <location>
        <begin position="56"/>
        <end position="83"/>
    </location>
</feature>
<evidence type="ECO:0000256" key="5">
    <source>
        <dbReference type="ARBA" id="ARBA00022692"/>
    </source>
</evidence>
<evidence type="ECO:0000256" key="8">
    <source>
        <dbReference type="PIRNR" id="PIRNR037778"/>
    </source>
</evidence>
<keyword evidence="3 8" id="KW-0813">Transport</keyword>
<comment type="subcellular location">
    <subcellularLocation>
        <location evidence="1">Cell membrane</location>
        <topology evidence="1">Multi-pass membrane protein</topology>
    </subcellularLocation>
</comment>
<sequence>MSSMNYEKAGKRQGLKLDARSIAQIGVLSGIAFLLMMFEFPLWFAPAFYQLDFSELPVLIGAFAMGPAAGALIELIKVLLYMLIHGSSTAGVGDLANFLIGSSMVIPSAIIYQHHKSRRYAIVGLITGTLALIVVGSLINAYVLLPVYAAAFHMPMNALISMGSAVNPSIQGLTTFILLAVAPFNLFKGVTVSCLTMLLYKKVSPILHNRIGK</sequence>
<dbReference type="GO" id="GO:0032217">
    <property type="term" value="F:riboflavin transmembrane transporter activity"/>
    <property type="evidence" value="ECO:0007669"/>
    <property type="project" value="UniProtKB-UniRule"/>
</dbReference>
<evidence type="ECO:0000256" key="2">
    <source>
        <dbReference type="ARBA" id="ARBA00005540"/>
    </source>
</evidence>
<comment type="function">
    <text evidence="8">Probably a riboflavin-binding protein that interacts with the energy-coupling factor (ECF) ABC-transporter complex.</text>
</comment>
<evidence type="ECO:0000313" key="10">
    <source>
        <dbReference type="EMBL" id="MVB13012.1"/>
    </source>
</evidence>
<dbReference type="Gene3D" id="1.10.1760.20">
    <property type="match status" value="1"/>
</dbReference>
<accession>A0A6N8I4Q3</accession>
<dbReference type="AlphaFoldDB" id="A0A6N8I4Q3"/>
<evidence type="ECO:0000256" key="9">
    <source>
        <dbReference type="SAM" id="Phobius"/>
    </source>
</evidence>
<feature type="transmembrane region" description="Helical" evidence="9">
    <location>
        <begin position="120"/>
        <end position="145"/>
    </location>
</feature>